<dbReference type="RefSeq" id="WP_319968050.1">
    <property type="nucleotide sequence ID" value="NZ_JAXAVW010000018.1"/>
</dbReference>
<protein>
    <submittedName>
        <fullName evidence="2">Uncharacterized protein</fullName>
    </submittedName>
</protein>
<comment type="caution">
    <text evidence="2">The sequence shown here is derived from an EMBL/GenBank/DDBJ whole genome shotgun (WGS) entry which is preliminary data.</text>
</comment>
<reference evidence="2 3" key="1">
    <citation type="submission" date="2023-11" db="EMBL/GenBank/DDBJ databases">
        <title>Lentzea sokolovensis, sp. nov., Lentzea kristufkii, sp. nov., and Lentzea miocenensis, sp. nov., rare actinobacteria from Sokolov Coal Basin, Miocene lacustrine sediment, Czech Republic.</title>
        <authorList>
            <person name="Lara A."/>
            <person name="Kotroba L."/>
            <person name="Nouioui I."/>
            <person name="Neumann-Schaal M."/>
            <person name="Mast Y."/>
            <person name="Chronakova A."/>
        </authorList>
    </citation>
    <scope>NUCLEOTIDE SEQUENCE [LARGE SCALE GENOMIC DNA]</scope>
    <source>
        <strain evidence="2 3">BCCO 10_0856</strain>
    </source>
</reference>
<accession>A0ABU4T4E8</accession>
<name>A0ABU4T4E8_9PSEU</name>
<sequence length="192" mass="20957">MTTAETVPACAYPGCTNPAEPGAQAPPFCEHPDHHALGAFRKFREKRRQRKEEKRGAAEKAMPPQSAAQPTAVEQVPQALPSRSRDDLVAVLKGLSTELPAYIEELALITDSAAAEARIETATRAAAQRTLAAEERAALAEAAAEMAVAELDSAREEFAMRTADAEFVRAELDRYRERVFDELDRLKPVGQD</sequence>
<dbReference type="Proteomes" id="UP001285521">
    <property type="component" value="Unassembled WGS sequence"/>
</dbReference>
<evidence type="ECO:0000313" key="3">
    <source>
        <dbReference type="Proteomes" id="UP001285521"/>
    </source>
</evidence>
<proteinExistence type="predicted"/>
<gene>
    <name evidence="2" type="ORF">SK803_22630</name>
</gene>
<dbReference type="EMBL" id="JAXAVW010000018">
    <property type="protein sequence ID" value="MDX8033022.1"/>
    <property type="molecule type" value="Genomic_DNA"/>
</dbReference>
<evidence type="ECO:0000256" key="1">
    <source>
        <dbReference type="SAM" id="MobiDB-lite"/>
    </source>
</evidence>
<evidence type="ECO:0000313" key="2">
    <source>
        <dbReference type="EMBL" id="MDX8033022.1"/>
    </source>
</evidence>
<keyword evidence="3" id="KW-1185">Reference proteome</keyword>
<feature type="region of interest" description="Disordered" evidence="1">
    <location>
        <begin position="1"/>
        <end position="82"/>
    </location>
</feature>
<organism evidence="2 3">
    <name type="scientific">Lentzea miocenica</name>
    <dbReference type="NCBI Taxonomy" id="3095431"/>
    <lineage>
        <taxon>Bacteria</taxon>
        <taxon>Bacillati</taxon>
        <taxon>Actinomycetota</taxon>
        <taxon>Actinomycetes</taxon>
        <taxon>Pseudonocardiales</taxon>
        <taxon>Pseudonocardiaceae</taxon>
        <taxon>Lentzea</taxon>
    </lineage>
</organism>